<dbReference type="SUPFAM" id="SSF52266">
    <property type="entry name" value="SGNH hydrolase"/>
    <property type="match status" value="1"/>
</dbReference>
<dbReference type="InterPro" id="IPR037459">
    <property type="entry name" value="RhgT-like"/>
</dbReference>
<evidence type="ECO:0000256" key="1">
    <source>
        <dbReference type="SAM" id="MobiDB-lite"/>
    </source>
</evidence>
<feature type="region of interest" description="Disordered" evidence="1">
    <location>
        <begin position="52"/>
        <end position="107"/>
    </location>
</feature>
<dbReference type="PANTHER" id="PTHR43695">
    <property type="entry name" value="PUTATIVE (AFU_ORTHOLOGUE AFUA_2G17250)-RELATED"/>
    <property type="match status" value="1"/>
</dbReference>
<evidence type="ECO:0000256" key="2">
    <source>
        <dbReference type="SAM" id="Phobius"/>
    </source>
</evidence>
<dbReference type="InterPro" id="IPR013830">
    <property type="entry name" value="SGNH_hydro"/>
</dbReference>
<dbReference type="Proteomes" id="UP001583186">
    <property type="component" value="Unassembled WGS sequence"/>
</dbReference>
<sequence>MLLNGGGGRLRIFVLTAVILFGIIFLWTTNGRPDPATIKNTVASWPAAVTSHFTPDEADGSADGNADTAANTPSNGPSNGPAGNKEEQPPPSYDITPLSGNKGSNGKAVTETDAPYFILIGDSTTRGQLQNGGGWGDAFLWLLARGAEGTNQGVNGALSTGYFHSPMWNDAMQAVRAYSPARKVYVTIQFGHNDQMPNSNVTLEMYQATLEGMAREVLEAGGTPILVTPLARRDFDADGTTVTDNLKDYRERTLAAFDTLKSEGLPARAINLNAASLAYVGAIGKTAAFRYNKWHPFGADTTHLNELGAIVFARIVADLILGHPATPLIPSGQPDPWSPGEGNDDDGLSGWIPPDPYISGLVWHGDAI</sequence>
<evidence type="ECO:0000259" key="3">
    <source>
        <dbReference type="Pfam" id="PF13472"/>
    </source>
</evidence>
<organism evidence="4 5">
    <name type="scientific">Sporothrix stenoceras</name>
    <dbReference type="NCBI Taxonomy" id="5173"/>
    <lineage>
        <taxon>Eukaryota</taxon>
        <taxon>Fungi</taxon>
        <taxon>Dikarya</taxon>
        <taxon>Ascomycota</taxon>
        <taxon>Pezizomycotina</taxon>
        <taxon>Sordariomycetes</taxon>
        <taxon>Sordariomycetidae</taxon>
        <taxon>Ophiostomatales</taxon>
        <taxon>Ophiostomataceae</taxon>
        <taxon>Sporothrix</taxon>
    </lineage>
</organism>
<feature type="domain" description="SGNH hydrolase-type esterase" evidence="3">
    <location>
        <begin position="119"/>
        <end position="256"/>
    </location>
</feature>
<keyword evidence="2" id="KW-0472">Membrane</keyword>
<dbReference type="EMBL" id="JAWCUI010000037">
    <property type="protein sequence ID" value="KAL1893592.1"/>
    <property type="molecule type" value="Genomic_DNA"/>
</dbReference>
<gene>
    <name evidence="4" type="ORF">Sste5346_006423</name>
</gene>
<name>A0ABR3Z083_9PEZI</name>
<protein>
    <recommendedName>
        <fullName evidence="3">SGNH hydrolase-type esterase domain-containing protein</fullName>
    </recommendedName>
</protein>
<dbReference type="Gene3D" id="3.40.50.1110">
    <property type="entry name" value="SGNH hydrolase"/>
    <property type="match status" value="1"/>
</dbReference>
<dbReference type="InterPro" id="IPR036514">
    <property type="entry name" value="SGNH_hydro_sf"/>
</dbReference>
<comment type="caution">
    <text evidence="4">The sequence shown here is derived from an EMBL/GenBank/DDBJ whole genome shotgun (WGS) entry which is preliminary data.</text>
</comment>
<accession>A0ABR3Z083</accession>
<keyword evidence="2" id="KW-0812">Transmembrane</keyword>
<evidence type="ECO:0000313" key="5">
    <source>
        <dbReference type="Proteomes" id="UP001583186"/>
    </source>
</evidence>
<dbReference type="Pfam" id="PF13472">
    <property type="entry name" value="Lipase_GDSL_2"/>
    <property type="match status" value="1"/>
</dbReference>
<reference evidence="4 5" key="1">
    <citation type="journal article" date="2024" name="IMA Fungus">
        <title>IMA Genome - F19 : A genome assembly and annotation guide to empower mycologists, including annotated draft genome sequences of Ceratocystis pirilliformis, Diaporthe australafricana, Fusarium ophioides, Paecilomyces lecythidis, and Sporothrix stenoceras.</title>
        <authorList>
            <person name="Aylward J."/>
            <person name="Wilson A.M."/>
            <person name="Visagie C.M."/>
            <person name="Spraker J."/>
            <person name="Barnes I."/>
            <person name="Buitendag C."/>
            <person name="Ceriani C."/>
            <person name="Del Mar Angel L."/>
            <person name="du Plessis D."/>
            <person name="Fuchs T."/>
            <person name="Gasser K."/>
            <person name="Kramer D."/>
            <person name="Li W."/>
            <person name="Munsamy K."/>
            <person name="Piso A."/>
            <person name="Price J.L."/>
            <person name="Sonnekus B."/>
            <person name="Thomas C."/>
            <person name="van der Nest A."/>
            <person name="van Dijk A."/>
            <person name="van Heerden A."/>
            <person name="van Vuuren N."/>
            <person name="Yilmaz N."/>
            <person name="Duong T.A."/>
            <person name="van der Merwe N.A."/>
            <person name="Wingfield M.J."/>
            <person name="Wingfield B.D."/>
        </authorList>
    </citation>
    <scope>NUCLEOTIDE SEQUENCE [LARGE SCALE GENOMIC DNA]</scope>
    <source>
        <strain evidence="4 5">CMW 5346</strain>
    </source>
</reference>
<keyword evidence="5" id="KW-1185">Reference proteome</keyword>
<dbReference type="PANTHER" id="PTHR43695:SF2">
    <property type="entry name" value="PUTATIVE (AFU_ORTHOLOGUE AFUA_2G17250)-RELATED"/>
    <property type="match status" value="1"/>
</dbReference>
<feature type="transmembrane region" description="Helical" evidence="2">
    <location>
        <begin position="12"/>
        <end position="29"/>
    </location>
</feature>
<keyword evidence="2" id="KW-1133">Transmembrane helix</keyword>
<proteinExistence type="predicted"/>
<evidence type="ECO:0000313" key="4">
    <source>
        <dbReference type="EMBL" id="KAL1893592.1"/>
    </source>
</evidence>
<feature type="compositionally biased region" description="Polar residues" evidence="1">
    <location>
        <begin position="68"/>
        <end position="78"/>
    </location>
</feature>
<feature type="region of interest" description="Disordered" evidence="1">
    <location>
        <begin position="330"/>
        <end position="349"/>
    </location>
</feature>